<comment type="similarity">
    <text evidence="3">Belongs to the protein-tyrosine phosphatase family. Atypical dual-specificity phosphatase Siw14-like subfamily.</text>
</comment>
<dbReference type="SUPFAM" id="SSF52799">
    <property type="entry name" value="(Phosphotyrosine protein) phosphatases II"/>
    <property type="match status" value="1"/>
</dbReference>
<feature type="compositionally biased region" description="Low complexity" evidence="8">
    <location>
        <begin position="48"/>
        <end position="60"/>
    </location>
</feature>
<dbReference type="InterPro" id="IPR004861">
    <property type="entry name" value="Siw14-like"/>
</dbReference>
<feature type="compositionally biased region" description="Basic and acidic residues" evidence="8">
    <location>
        <begin position="63"/>
        <end position="83"/>
    </location>
</feature>
<dbReference type="PANTHER" id="PTHR31126">
    <property type="entry name" value="TYROSINE-PROTEIN PHOSPHATASE"/>
    <property type="match status" value="1"/>
</dbReference>
<dbReference type="GO" id="GO:0008486">
    <property type="term" value="F:diphosphoinositol-polyphosphate diphosphatase activity"/>
    <property type="evidence" value="ECO:0007669"/>
    <property type="project" value="UniProtKB-EC"/>
</dbReference>
<proteinExistence type="inferred from homology"/>
<reference evidence="10" key="1">
    <citation type="submission" date="2015-02" db="EMBL/GenBank/DDBJ databases">
        <title>A transcriptome of Wollemia nobilis - a relic of Gondwana.</title>
        <authorList>
            <person name="Chia J.Y."/>
            <person name="Leong Y.S."/>
            <person name="Abdul Karim S."/>
            <person name="Wan Azmi N."/>
            <person name="Hercus R."/>
            <person name="Croft L."/>
        </authorList>
    </citation>
    <scope>NUCLEOTIDE SEQUENCE</scope>
    <source>
        <strain evidence="10">MaeBrown</strain>
        <tissue evidence="10">Leaf</tissue>
    </source>
</reference>
<dbReference type="InterPro" id="IPR020428">
    <property type="entry name" value="PFA-DSPs"/>
</dbReference>
<dbReference type="PRINTS" id="PR01911">
    <property type="entry name" value="PFDSPHPHTASE"/>
</dbReference>
<feature type="region of interest" description="Disordered" evidence="8">
    <location>
        <begin position="1"/>
        <end position="126"/>
    </location>
</feature>
<comment type="catalytic activity">
    <reaction evidence="4">
        <text>5-diphospho-1D-myo-inositol 1,2,3,4,6-pentakisphosphate + H2O = 1D-myo-inositol hexakisphosphate + phosphate + H(+)</text>
        <dbReference type="Rhea" id="RHEA:22384"/>
        <dbReference type="ChEBI" id="CHEBI:15377"/>
        <dbReference type="ChEBI" id="CHEBI:15378"/>
        <dbReference type="ChEBI" id="CHEBI:43474"/>
        <dbReference type="ChEBI" id="CHEBI:58130"/>
        <dbReference type="ChEBI" id="CHEBI:58628"/>
        <dbReference type="EC" id="3.6.1.52"/>
    </reaction>
    <physiologicalReaction direction="left-to-right" evidence="4">
        <dbReference type="Rhea" id="RHEA:22385"/>
    </physiologicalReaction>
</comment>
<comment type="catalytic activity">
    <reaction evidence="5">
        <text>3,5-bis(diphospho)-1D-myo-inositol 1,2,4,6-tetrakisphosphate + H2O = 3-diphospho-1D-myo-inositol 1,2,4,5,6-pentakisphosphate + phosphate + 2 H(+)</text>
        <dbReference type="Rhea" id="RHEA:56312"/>
        <dbReference type="ChEBI" id="CHEBI:15377"/>
        <dbReference type="ChEBI" id="CHEBI:15378"/>
        <dbReference type="ChEBI" id="CHEBI:43474"/>
        <dbReference type="ChEBI" id="CHEBI:140372"/>
        <dbReference type="ChEBI" id="CHEBI:140374"/>
        <dbReference type="EC" id="3.6.1.52"/>
    </reaction>
    <physiologicalReaction direction="left-to-right" evidence="5">
        <dbReference type="Rhea" id="RHEA:56313"/>
    </physiologicalReaction>
</comment>
<dbReference type="Pfam" id="PF13837">
    <property type="entry name" value="Myb_DNA-bind_4"/>
    <property type="match status" value="1"/>
</dbReference>
<dbReference type="InterPro" id="IPR029021">
    <property type="entry name" value="Prot-tyrosine_phosphatase-like"/>
</dbReference>
<keyword evidence="2" id="KW-0378">Hydrolase</keyword>
<dbReference type="PROSITE" id="PS00383">
    <property type="entry name" value="TYR_PHOSPHATASE_1"/>
    <property type="match status" value="1"/>
</dbReference>
<name>A0A0C9S3W7_9CONI</name>
<feature type="compositionally biased region" description="Polar residues" evidence="8">
    <location>
        <begin position="104"/>
        <end position="113"/>
    </location>
</feature>
<evidence type="ECO:0000259" key="9">
    <source>
        <dbReference type="PROSITE" id="PS50054"/>
    </source>
</evidence>
<dbReference type="InterPro" id="IPR020422">
    <property type="entry name" value="TYR_PHOSPHATASE_DUAL_dom"/>
</dbReference>
<dbReference type="Gene3D" id="3.90.190.10">
    <property type="entry name" value="Protein tyrosine phosphatase superfamily"/>
    <property type="match status" value="1"/>
</dbReference>
<evidence type="ECO:0000256" key="1">
    <source>
        <dbReference type="ARBA" id="ARBA00012527"/>
    </source>
</evidence>
<evidence type="ECO:0000256" key="4">
    <source>
        <dbReference type="ARBA" id="ARBA00047342"/>
    </source>
</evidence>
<dbReference type="PANTHER" id="PTHR31126:SF46">
    <property type="entry name" value="TYROSINE-PROTEIN PHOSPHATASE DSP5"/>
    <property type="match status" value="1"/>
</dbReference>
<evidence type="ECO:0000256" key="3">
    <source>
        <dbReference type="ARBA" id="ARBA00044949"/>
    </source>
</evidence>
<dbReference type="AlphaFoldDB" id="A0A0C9S3W7"/>
<feature type="compositionally biased region" description="Polar residues" evidence="8">
    <location>
        <begin position="458"/>
        <end position="478"/>
    </location>
</feature>
<accession>A0A0C9S3W7</accession>
<evidence type="ECO:0000313" key="10">
    <source>
        <dbReference type="EMBL" id="JAG85453.1"/>
    </source>
</evidence>
<evidence type="ECO:0000256" key="8">
    <source>
        <dbReference type="SAM" id="MobiDB-lite"/>
    </source>
</evidence>
<dbReference type="GO" id="GO:0016791">
    <property type="term" value="F:phosphatase activity"/>
    <property type="evidence" value="ECO:0007669"/>
    <property type="project" value="InterPro"/>
</dbReference>
<dbReference type="PROSITE" id="PS50054">
    <property type="entry name" value="TYR_PHOSPHATASE_DUAL"/>
    <property type="match status" value="1"/>
</dbReference>
<dbReference type="Pfam" id="PF03162">
    <property type="entry name" value="Y_phosphatase2"/>
    <property type="match status" value="1"/>
</dbReference>
<dbReference type="InterPro" id="IPR016130">
    <property type="entry name" value="Tyr_Pase_AS"/>
</dbReference>
<comment type="catalytic activity">
    <reaction evidence="7">
        <text>6-diphospho-1D-myo-inositol pentakisphosphate + H2O = 1D-myo-inositol hexakisphosphate + phosphate + H(+)</text>
        <dbReference type="Rhea" id="RHEA:79703"/>
        <dbReference type="ChEBI" id="CHEBI:15377"/>
        <dbReference type="ChEBI" id="CHEBI:15378"/>
        <dbReference type="ChEBI" id="CHEBI:43474"/>
        <dbReference type="ChEBI" id="CHEBI:58130"/>
        <dbReference type="ChEBI" id="CHEBI:230534"/>
        <dbReference type="EC" id="3.6.1.52"/>
    </reaction>
    <physiologicalReaction direction="left-to-right" evidence="7">
        <dbReference type="Rhea" id="RHEA:79704"/>
    </physiologicalReaction>
</comment>
<dbReference type="CDD" id="cd14528">
    <property type="entry name" value="PFA-DSP_Siw14"/>
    <property type="match status" value="1"/>
</dbReference>
<dbReference type="EC" id="3.6.1.52" evidence="1"/>
<sequence>MASNGSGSSQRTLQLLEDSPEEKPTPSMQTPHNNSKEPHHVNNNETANFNSDNNHNHSNNISKEPHRHDQEDPIVKTVEEKVRPGSPPVRPHGNDHGDEEEPNSKTVTVNSPSEHGHQRDVYVKSGSPPLAVAVQEGNSSMSSPPPLAQPLDHATWHRAVASNSRVALERVVVSCQPQPQPQGNNSNHIAMEPPTGIRSRFPIPAYPTGSGLGPYVPSLEWKEDGAASRGREGGSCSGTLQVRIAQENSNRQEAVSIPRAVVHERYMPSPYRQGQGLVPLQDSVSNPRPLQAVSEAASQQWVRSHVFNVEELKQSPNAMRHPGQANEVKKRKEREVTKVQKEELWPNSAVDALLRKFEDLCFDKHRGQLGKKHWDRIAAAVNAICGTDYTGMQCKYKWHRLKKMYNKEKQRNEPSKWAFYRHVEHIVQKSSKSPSMHNDAQNDSNEEECPNDVDTTCDAASNESNQEEPSIQTKSVSPLNGVRDDDKRPKKKRVPLRSFGQKMERSMTQLANTVSNMEKTRTEDMRKLLDTQLQIASIMVQGIKELRQGGGMVRCNEHTVRERELLPQQHEGYNERFVPPSNFAMVDKRVYRSGFPNNKNFPFLETLQLNSMICLCREPYPEENLEFLRSHGIRLFHIGMERYKDPFVETPNDAIREALKVLLDTRNHPVLIHCEKGKRRTSCLVGCLRKVQNWCLATVFEEYQRFAGLKSEVLDLQFIEQFDVSFVKEYGFSLSHPHASEVIIS</sequence>
<dbReference type="EMBL" id="GCHU01028081">
    <property type="protein sequence ID" value="JAG85453.1"/>
    <property type="molecule type" value="Transcribed_RNA"/>
</dbReference>
<evidence type="ECO:0000256" key="2">
    <source>
        <dbReference type="ARBA" id="ARBA00022801"/>
    </source>
</evidence>
<evidence type="ECO:0000256" key="7">
    <source>
        <dbReference type="ARBA" id="ARBA00048424"/>
    </source>
</evidence>
<protein>
    <recommendedName>
        <fullName evidence="1">diphosphoinositol-polyphosphate diphosphatase</fullName>
        <ecNumber evidence="1">3.6.1.52</ecNumber>
    </recommendedName>
</protein>
<feature type="compositionally biased region" description="Polar residues" evidence="8">
    <location>
        <begin position="428"/>
        <end position="443"/>
    </location>
</feature>
<dbReference type="GO" id="GO:0005737">
    <property type="term" value="C:cytoplasm"/>
    <property type="evidence" value="ECO:0007669"/>
    <property type="project" value="TreeGrafter"/>
</dbReference>
<feature type="region of interest" description="Disordered" evidence="8">
    <location>
        <begin position="428"/>
        <end position="501"/>
    </location>
</feature>
<feature type="compositionally biased region" description="Polar residues" evidence="8">
    <location>
        <begin position="1"/>
        <end position="13"/>
    </location>
</feature>
<dbReference type="Gene3D" id="1.10.10.60">
    <property type="entry name" value="Homeodomain-like"/>
    <property type="match status" value="1"/>
</dbReference>
<dbReference type="FunFam" id="3.90.190.10:FF:000024">
    <property type="entry name" value="probable tyrosine-protein phosphatase At1g05000"/>
    <property type="match status" value="1"/>
</dbReference>
<evidence type="ECO:0000256" key="6">
    <source>
        <dbReference type="ARBA" id="ARBA00047927"/>
    </source>
</evidence>
<feature type="domain" description="Tyrosine-protein phosphatase" evidence="9">
    <location>
        <begin position="582"/>
        <end position="731"/>
    </location>
</feature>
<evidence type="ECO:0000256" key="5">
    <source>
        <dbReference type="ARBA" id="ARBA00047562"/>
    </source>
</evidence>
<comment type="catalytic activity">
    <reaction evidence="6">
        <text>1,5-bis(diphospho)-1D-myo-inositol 2,3,4,6-tetrakisphosphate + H2O = 1-diphospho-1D-myo-inositol 2,3,4,5,6-pentakisphosphate + phosphate + 2 H(+)</text>
        <dbReference type="Rhea" id="RHEA:79699"/>
        <dbReference type="ChEBI" id="CHEBI:15377"/>
        <dbReference type="ChEBI" id="CHEBI:15378"/>
        <dbReference type="ChEBI" id="CHEBI:43474"/>
        <dbReference type="ChEBI" id="CHEBI:74946"/>
        <dbReference type="ChEBI" id="CHEBI:77983"/>
        <dbReference type="EC" id="3.6.1.52"/>
    </reaction>
    <physiologicalReaction direction="left-to-right" evidence="6">
        <dbReference type="Rhea" id="RHEA:79700"/>
    </physiologicalReaction>
</comment>
<organism evidence="10">
    <name type="scientific">Wollemia nobilis</name>
    <dbReference type="NCBI Taxonomy" id="56998"/>
    <lineage>
        <taxon>Eukaryota</taxon>
        <taxon>Viridiplantae</taxon>
        <taxon>Streptophyta</taxon>
        <taxon>Embryophyta</taxon>
        <taxon>Tracheophyta</taxon>
        <taxon>Spermatophyta</taxon>
        <taxon>Pinopsida</taxon>
        <taxon>Pinidae</taxon>
        <taxon>Conifers II</taxon>
        <taxon>Araucariales</taxon>
        <taxon>Araucariaceae</taxon>
        <taxon>Wollemia</taxon>
    </lineage>
</organism>
<dbReference type="InterPro" id="IPR044822">
    <property type="entry name" value="Myb_DNA-bind_4"/>
</dbReference>